<dbReference type="InterPro" id="IPR020867">
    <property type="entry name" value="THF_DH/CycHdrlase_CS"/>
</dbReference>
<comment type="caution">
    <text evidence="13">Lacks conserved residue(s) required for the propagation of feature annotation.</text>
</comment>
<comment type="catalytic activity">
    <reaction evidence="12 13">
        <text>(6R)-5,10-methenyltetrahydrofolate + H2O = (6R)-10-formyltetrahydrofolate + H(+)</text>
        <dbReference type="Rhea" id="RHEA:23700"/>
        <dbReference type="ChEBI" id="CHEBI:15377"/>
        <dbReference type="ChEBI" id="CHEBI:15378"/>
        <dbReference type="ChEBI" id="CHEBI:57455"/>
        <dbReference type="ChEBI" id="CHEBI:195366"/>
        <dbReference type="EC" id="3.5.4.9"/>
    </reaction>
</comment>
<accession>A0A3A8JPQ5</accession>
<keyword evidence="6 13" id="KW-0378">Hydrolase</keyword>
<dbReference type="GO" id="GO:0035999">
    <property type="term" value="P:tetrahydrofolate interconversion"/>
    <property type="evidence" value="ECO:0007669"/>
    <property type="project" value="UniProtKB-UniRule"/>
</dbReference>
<dbReference type="SUPFAM" id="SSF51735">
    <property type="entry name" value="NAD(P)-binding Rossmann-fold domains"/>
    <property type="match status" value="1"/>
</dbReference>
<keyword evidence="8 13" id="KW-0560">Oxidoreductase</keyword>
<gene>
    <name evidence="13 16" type="primary">folD</name>
    <name evidence="16" type="ORF">D7X32_44410</name>
</gene>
<dbReference type="PROSITE" id="PS00766">
    <property type="entry name" value="THF_DHG_CYH_1"/>
    <property type="match status" value="1"/>
</dbReference>
<sequence>MTAQLIDGKAVAARVRAEIKEEVARLKAERGITPGLAVVRVGEDPASKIYVTGKKKAAEEVGFNSWEHHPDETITQEELLALVHRLNEDPAVHGILVQLPLPKHIDADAIIAAVKPEKDADGFHPMNAGNLLLGRPATRACTPYGVMRLLEEVGCNPAGKRAVVVGRSNIVGKPQALMLLQKDATVTVCHRKSDLPAEVAQADILVVAVGVPELVKGAWIKPGAVVIDVGMNRKADGKLVGDVEFAAAAERASFITPVPGGVGPMTIAMLMKNTLEAAQRAGSNRPANDVP</sequence>
<keyword evidence="17" id="KW-1185">Reference proteome</keyword>
<dbReference type="GO" id="GO:0009086">
    <property type="term" value="P:methionine biosynthetic process"/>
    <property type="evidence" value="ECO:0007669"/>
    <property type="project" value="UniProtKB-KW"/>
</dbReference>
<dbReference type="FunFam" id="3.40.50.720:FF:000006">
    <property type="entry name" value="Bifunctional protein FolD"/>
    <property type="match status" value="1"/>
</dbReference>
<dbReference type="GO" id="GO:0004488">
    <property type="term" value="F:methylenetetrahydrofolate dehydrogenase (NADP+) activity"/>
    <property type="evidence" value="ECO:0007669"/>
    <property type="project" value="UniProtKB-UniRule"/>
</dbReference>
<dbReference type="CDD" id="cd01080">
    <property type="entry name" value="NAD_bind_m-THF_DH_Cyclohyd"/>
    <property type="match status" value="1"/>
</dbReference>
<dbReference type="Pfam" id="PF02882">
    <property type="entry name" value="THF_DHG_CYH_C"/>
    <property type="match status" value="1"/>
</dbReference>
<dbReference type="NCBIfam" id="NF008058">
    <property type="entry name" value="PRK10792.1"/>
    <property type="match status" value="1"/>
</dbReference>
<reference evidence="17" key="1">
    <citation type="submission" date="2018-09" db="EMBL/GenBank/DDBJ databases">
        <authorList>
            <person name="Livingstone P.G."/>
            <person name="Whitworth D.E."/>
        </authorList>
    </citation>
    <scope>NUCLEOTIDE SEQUENCE [LARGE SCALE GENOMIC DNA]</scope>
    <source>
        <strain evidence="17">CA043D</strain>
    </source>
</reference>
<evidence type="ECO:0000256" key="13">
    <source>
        <dbReference type="HAMAP-Rule" id="MF_01576"/>
    </source>
</evidence>
<dbReference type="InterPro" id="IPR046346">
    <property type="entry name" value="Aminoacid_DH-like_N_sf"/>
</dbReference>
<dbReference type="RefSeq" id="WP_120608477.1">
    <property type="nucleotide sequence ID" value="NZ_RAWE01000456.1"/>
</dbReference>
<dbReference type="InterPro" id="IPR000672">
    <property type="entry name" value="THF_DH/CycHdrlase"/>
</dbReference>
<dbReference type="EMBL" id="RAWE01000456">
    <property type="protein sequence ID" value="RKG92431.1"/>
    <property type="molecule type" value="Genomic_DNA"/>
</dbReference>
<dbReference type="GO" id="GO:0004477">
    <property type="term" value="F:methenyltetrahydrofolate cyclohydrolase activity"/>
    <property type="evidence" value="ECO:0007669"/>
    <property type="project" value="UniProtKB-UniRule"/>
</dbReference>
<dbReference type="Proteomes" id="UP000268313">
    <property type="component" value="Unassembled WGS sequence"/>
</dbReference>
<organism evidence="16 17">
    <name type="scientific">Corallococcus carmarthensis</name>
    <dbReference type="NCBI Taxonomy" id="2316728"/>
    <lineage>
        <taxon>Bacteria</taxon>
        <taxon>Pseudomonadati</taxon>
        <taxon>Myxococcota</taxon>
        <taxon>Myxococcia</taxon>
        <taxon>Myxococcales</taxon>
        <taxon>Cystobacterineae</taxon>
        <taxon>Myxococcaceae</taxon>
        <taxon>Corallococcus</taxon>
    </lineage>
</organism>
<keyword evidence="11 13" id="KW-0511">Multifunctional enzyme</keyword>
<dbReference type="PROSITE" id="PS00767">
    <property type="entry name" value="THF_DHG_CYH_2"/>
    <property type="match status" value="1"/>
</dbReference>
<keyword evidence="5 13" id="KW-0658">Purine biosynthesis</keyword>
<feature type="domain" description="Tetrahydrofolate dehydrogenase/cyclohydrolase catalytic" evidence="14">
    <location>
        <begin position="6"/>
        <end position="121"/>
    </location>
</feature>
<dbReference type="PANTHER" id="PTHR48099:SF5">
    <property type="entry name" value="C-1-TETRAHYDROFOLATE SYNTHASE, CYTOPLASMIC"/>
    <property type="match status" value="1"/>
</dbReference>
<dbReference type="NCBIfam" id="NF010783">
    <property type="entry name" value="PRK14186.1"/>
    <property type="match status" value="1"/>
</dbReference>
<dbReference type="HAMAP" id="MF_01576">
    <property type="entry name" value="THF_DHG_CYH"/>
    <property type="match status" value="1"/>
</dbReference>
<feature type="domain" description="Tetrahydrofolate dehydrogenase/cyclohydrolase NAD(P)-binding" evidence="15">
    <location>
        <begin position="140"/>
        <end position="280"/>
    </location>
</feature>
<dbReference type="GO" id="GO:0000105">
    <property type="term" value="P:L-histidine biosynthetic process"/>
    <property type="evidence" value="ECO:0007669"/>
    <property type="project" value="UniProtKB-KW"/>
</dbReference>
<proteinExistence type="inferred from homology"/>
<protein>
    <recommendedName>
        <fullName evidence="13">Bifunctional protein FolD</fullName>
    </recommendedName>
    <domain>
        <recommendedName>
            <fullName evidence="13">Methylenetetrahydrofolate dehydrogenase</fullName>
            <ecNumber evidence="13">1.5.1.5</ecNumber>
        </recommendedName>
    </domain>
    <domain>
        <recommendedName>
            <fullName evidence="13">Methenyltetrahydrofolate cyclohydrolase</fullName>
            <ecNumber evidence="13">3.5.4.9</ecNumber>
        </recommendedName>
    </domain>
</protein>
<dbReference type="EC" id="1.5.1.5" evidence="13"/>
<evidence type="ECO:0000256" key="3">
    <source>
        <dbReference type="ARBA" id="ARBA00022563"/>
    </source>
</evidence>
<dbReference type="Gene3D" id="3.40.50.10860">
    <property type="entry name" value="Leucine Dehydrogenase, chain A, domain 1"/>
    <property type="match status" value="1"/>
</dbReference>
<dbReference type="UniPathway" id="UPA00193"/>
<evidence type="ECO:0000313" key="16">
    <source>
        <dbReference type="EMBL" id="RKG92431.1"/>
    </source>
</evidence>
<keyword evidence="3 13" id="KW-0554">One-carbon metabolism</keyword>
<dbReference type="InterPro" id="IPR036291">
    <property type="entry name" value="NAD(P)-bd_dom_sf"/>
</dbReference>
<comment type="pathway">
    <text evidence="1 13">One-carbon metabolism; tetrahydrofolate interconversion.</text>
</comment>
<keyword evidence="7 13" id="KW-0521">NADP</keyword>
<evidence type="ECO:0000313" key="17">
    <source>
        <dbReference type="Proteomes" id="UP000268313"/>
    </source>
</evidence>
<evidence type="ECO:0000259" key="14">
    <source>
        <dbReference type="Pfam" id="PF00763"/>
    </source>
</evidence>
<dbReference type="GO" id="GO:0005829">
    <property type="term" value="C:cytosol"/>
    <property type="evidence" value="ECO:0007669"/>
    <property type="project" value="TreeGrafter"/>
</dbReference>
<comment type="caution">
    <text evidence="16">The sequence shown here is derived from an EMBL/GenBank/DDBJ whole genome shotgun (WGS) entry which is preliminary data.</text>
</comment>
<evidence type="ECO:0000256" key="1">
    <source>
        <dbReference type="ARBA" id="ARBA00004777"/>
    </source>
</evidence>
<dbReference type="AlphaFoldDB" id="A0A3A8JPQ5"/>
<keyword evidence="4 13" id="KW-0028">Amino-acid biosynthesis</keyword>
<evidence type="ECO:0000256" key="8">
    <source>
        <dbReference type="ARBA" id="ARBA00023002"/>
    </source>
</evidence>
<evidence type="ECO:0000256" key="7">
    <source>
        <dbReference type="ARBA" id="ARBA00022857"/>
    </source>
</evidence>
<dbReference type="Gene3D" id="3.40.50.720">
    <property type="entry name" value="NAD(P)-binding Rossmann-like Domain"/>
    <property type="match status" value="1"/>
</dbReference>
<evidence type="ECO:0000259" key="15">
    <source>
        <dbReference type="Pfam" id="PF02882"/>
    </source>
</evidence>
<evidence type="ECO:0000256" key="2">
    <source>
        <dbReference type="ARBA" id="ARBA00011738"/>
    </source>
</evidence>
<comment type="catalytic activity">
    <reaction evidence="13">
        <text>(6R)-5,10-methylene-5,6,7,8-tetrahydrofolate + NADP(+) = (6R)-5,10-methenyltetrahydrofolate + NADPH</text>
        <dbReference type="Rhea" id="RHEA:22812"/>
        <dbReference type="ChEBI" id="CHEBI:15636"/>
        <dbReference type="ChEBI" id="CHEBI:57455"/>
        <dbReference type="ChEBI" id="CHEBI:57783"/>
        <dbReference type="ChEBI" id="CHEBI:58349"/>
        <dbReference type="EC" id="1.5.1.5"/>
    </reaction>
</comment>
<evidence type="ECO:0000256" key="6">
    <source>
        <dbReference type="ARBA" id="ARBA00022801"/>
    </source>
</evidence>
<dbReference type="OrthoDB" id="9803580at2"/>
<evidence type="ECO:0000256" key="4">
    <source>
        <dbReference type="ARBA" id="ARBA00022605"/>
    </source>
</evidence>
<dbReference type="PRINTS" id="PR00085">
    <property type="entry name" value="THFDHDRGNASE"/>
</dbReference>
<evidence type="ECO:0000256" key="12">
    <source>
        <dbReference type="ARBA" id="ARBA00036357"/>
    </source>
</evidence>
<evidence type="ECO:0000256" key="11">
    <source>
        <dbReference type="ARBA" id="ARBA00023268"/>
    </source>
</evidence>
<comment type="similarity">
    <text evidence="13">Belongs to the tetrahydrofolate dehydrogenase/cyclohydrolase family.</text>
</comment>
<name>A0A3A8JPQ5_9BACT</name>
<dbReference type="GO" id="GO:0006164">
    <property type="term" value="P:purine nucleotide biosynthetic process"/>
    <property type="evidence" value="ECO:0007669"/>
    <property type="project" value="UniProtKB-KW"/>
</dbReference>
<dbReference type="InterPro" id="IPR020631">
    <property type="entry name" value="THF_DH/CycHdrlase_NAD-bd_dom"/>
</dbReference>
<dbReference type="EC" id="3.5.4.9" evidence="13"/>
<keyword evidence="9 13" id="KW-0368">Histidine biosynthesis</keyword>
<dbReference type="FunFam" id="3.40.50.10860:FF:000001">
    <property type="entry name" value="Bifunctional protein FolD"/>
    <property type="match status" value="1"/>
</dbReference>
<dbReference type="SUPFAM" id="SSF53223">
    <property type="entry name" value="Aminoacid dehydrogenase-like, N-terminal domain"/>
    <property type="match status" value="1"/>
</dbReference>
<evidence type="ECO:0000256" key="10">
    <source>
        <dbReference type="ARBA" id="ARBA00023167"/>
    </source>
</evidence>
<evidence type="ECO:0000256" key="5">
    <source>
        <dbReference type="ARBA" id="ARBA00022755"/>
    </source>
</evidence>
<feature type="binding site" evidence="13">
    <location>
        <begin position="166"/>
        <end position="168"/>
    </location>
    <ligand>
        <name>NADP(+)</name>
        <dbReference type="ChEBI" id="CHEBI:58349"/>
    </ligand>
</feature>
<dbReference type="PANTHER" id="PTHR48099">
    <property type="entry name" value="C-1-TETRAHYDROFOLATE SYNTHASE, CYTOPLASMIC-RELATED"/>
    <property type="match status" value="1"/>
</dbReference>
<evidence type="ECO:0000256" key="9">
    <source>
        <dbReference type="ARBA" id="ARBA00023102"/>
    </source>
</evidence>
<dbReference type="Pfam" id="PF00763">
    <property type="entry name" value="THF_DHG_CYH"/>
    <property type="match status" value="1"/>
</dbReference>
<keyword evidence="10 13" id="KW-0486">Methionine biosynthesis</keyword>
<comment type="function">
    <text evidence="13">Catalyzes the oxidation of 5,10-methylenetetrahydrofolate to 5,10-methenyltetrahydrofolate and then the hydrolysis of 5,10-methenyltetrahydrofolate to 10-formyltetrahydrofolate.</text>
</comment>
<dbReference type="InterPro" id="IPR020630">
    <property type="entry name" value="THF_DH/CycHdrlase_cat_dom"/>
</dbReference>
<comment type="subunit">
    <text evidence="2 13">Homodimer.</text>
</comment>